<evidence type="ECO:0000313" key="2">
    <source>
        <dbReference type="EMBL" id="KYM78788.1"/>
    </source>
</evidence>
<feature type="compositionally biased region" description="Polar residues" evidence="1">
    <location>
        <begin position="46"/>
        <end position="55"/>
    </location>
</feature>
<dbReference type="AlphaFoldDB" id="A0A195B2T5"/>
<feature type="compositionally biased region" description="Acidic residues" evidence="1">
    <location>
        <begin position="230"/>
        <end position="245"/>
    </location>
</feature>
<keyword evidence="3" id="KW-1185">Reference proteome</keyword>
<organism evidence="2 3">
    <name type="scientific">Atta colombica</name>
    <dbReference type="NCBI Taxonomy" id="520822"/>
    <lineage>
        <taxon>Eukaryota</taxon>
        <taxon>Metazoa</taxon>
        <taxon>Ecdysozoa</taxon>
        <taxon>Arthropoda</taxon>
        <taxon>Hexapoda</taxon>
        <taxon>Insecta</taxon>
        <taxon>Pterygota</taxon>
        <taxon>Neoptera</taxon>
        <taxon>Endopterygota</taxon>
        <taxon>Hymenoptera</taxon>
        <taxon>Apocrita</taxon>
        <taxon>Aculeata</taxon>
        <taxon>Formicoidea</taxon>
        <taxon>Formicidae</taxon>
        <taxon>Myrmicinae</taxon>
        <taxon>Atta</taxon>
    </lineage>
</organism>
<evidence type="ECO:0000313" key="3">
    <source>
        <dbReference type="Proteomes" id="UP000078540"/>
    </source>
</evidence>
<sequence>MYPRGRNSFHRAGQFTPDPTPPTPPACSDYGHQPATRDLGNAAPNFASQAGSPSSPLHFRRFSRSYRTGFTLNSGYSPKRNLRPNEFTSDGALIRCTTQSMKGLLGEGVCRLSRTKRSTGEKVHARARSHARARTADRVRRSGTRDSAVARRRARARRATRGESARKREKLIVRDREARCSSVDDSSLPWGARAAQPYSVHARVGCGVARVAVPEERESGCHGASTVREGDDEAEEGGGGGDEERDTGGRCALALVHPLAPSARQPPMQALPSRFSRCNPLLHRAVHSGPATPARARFELKRNLKPLPMPAAAAAHHEMTHNETNEKWEFPDLSSYPRGLCYLSSDSRHFTTITRLISRSYRSMSDHLIRLLLPKVKDFQAYRTRRNSIFSEKLTYVEFISL</sequence>
<feature type="compositionally biased region" description="Basic residues" evidence="1">
    <location>
        <begin position="150"/>
        <end position="159"/>
    </location>
</feature>
<feature type="region of interest" description="Disordered" evidence="1">
    <location>
        <begin position="1"/>
        <end position="57"/>
    </location>
</feature>
<dbReference type="EMBL" id="KQ976641">
    <property type="protein sequence ID" value="KYM78788.1"/>
    <property type="molecule type" value="Genomic_DNA"/>
</dbReference>
<feature type="region of interest" description="Disordered" evidence="1">
    <location>
        <begin position="139"/>
        <end position="168"/>
    </location>
</feature>
<proteinExistence type="predicted"/>
<dbReference type="Proteomes" id="UP000078540">
    <property type="component" value="Unassembled WGS sequence"/>
</dbReference>
<protein>
    <submittedName>
        <fullName evidence="2">Uncharacterized protein</fullName>
    </submittedName>
</protein>
<evidence type="ECO:0000256" key="1">
    <source>
        <dbReference type="SAM" id="MobiDB-lite"/>
    </source>
</evidence>
<reference evidence="2 3" key="1">
    <citation type="submission" date="2015-09" db="EMBL/GenBank/DDBJ databases">
        <title>Atta colombica WGS genome.</title>
        <authorList>
            <person name="Nygaard S."/>
            <person name="Hu H."/>
            <person name="Boomsma J."/>
            <person name="Zhang G."/>
        </authorList>
    </citation>
    <scope>NUCLEOTIDE SEQUENCE [LARGE SCALE GENOMIC DNA]</scope>
    <source>
        <strain evidence="2">Treedump-2</strain>
        <tissue evidence="2">Whole body</tissue>
    </source>
</reference>
<name>A0A195B2T5_9HYME</name>
<feature type="region of interest" description="Disordered" evidence="1">
    <location>
        <begin position="217"/>
        <end position="248"/>
    </location>
</feature>
<accession>A0A195B2T5</accession>
<gene>
    <name evidence="2" type="ORF">ALC53_10842</name>
</gene>